<sequence length="200" mass="22282">MHNVAVIGAGVIGLASAVNIQNKLPEAKVRIIADRFDQDTTSWGAGGIFRPTAKHLHGVDLKRIRKWLRDGWDFYSSLATSEHAGESGMQIVSGFILYKEEPEVSRIPFQFKLLSHTHSFFGGSSTCKSQEGGEIEQRKVSDLNEFVGTYDIVVNCTGLGSKDLIGDNSVYPVRGQLVRVRAPWIKKFVYTDDDTYIYPK</sequence>
<dbReference type="GO" id="GO:0005782">
    <property type="term" value="C:peroxisomal matrix"/>
    <property type="evidence" value="ECO:0007669"/>
    <property type="project" value="UniProtKB-SubCell"/>
</dbReference>
<gene>
    <name evidence="8" type="ORF">FSP39_024250</name>
</gene>
<organism evidence="8 9">
    <name type="scientific">Pinctada imbricata</name>
    <name type="common">Atlantic pearl-oyster</name>
    <name type="synonym">Pinctada martensii</name>
    <dbReference type="NCBI Taxonomy" id="66713"/>
    <lineage>
        <taxon>Eukaryota</taxon>
        <taxon>Metazoa</taxon>
        <taxon>Spiralia</taxon>
        <taxon>Lophotrochozoa</taxon>
        <taxon>Mollusca</taxon>
        <taxon>Bivalvia</taxon>
        <taxon>Autobranchia</taxon>
        <taxon>Pteriomorphia</taxon>
        <taxon>Pterioida</taxon>
        <taxon>Pterioidea</taxon>
        <taxon>Pteriidae</taxon>
        <taxon>Pinctada</taxon>
    </lineage>
</organism>
<dbReference type="GO" id="GO:0019478">
    <property type="term" value="P:D-amino acid catabolic process"/>
    <property type="evidence" value="ECO:0007669"/>
    <property type="project" value="TreeGrafter"/>
</dbReference>
<feature type="domain" description="FAD dependent oxidoreductase" evidence="7">
    <location>
        <begin position="4"/>
        <end position="88"/>
    </location>
</feature>
<evidence type="ECO:0000256" key="4">
    <source>
        <dbReference type="ARBA" id="ARBA00022630"/>
    </source>
</evidence>
<dbReference type="Gene3D" id="3.40.50.720">
    <property type="entry name" value="NAD(P)-binding Rossmann-like Domain"/>
    <property type="match status" value="1"/>
</dbReference>
<keyword evidence="6" id="KW-0560">Oxidoreductase</keyword>
<dbReference type="PANTHER" id="PTHR11530">
    <property type="entry name" value="D-AMINO ACID OXIDASE"/>
    <property type="match status" value="1"/>
</dbReference>
<proteinExistence type="inferred from homology"/>
<evidence type="ECO:0000256" key="5">
    <source>
        <dbReference type="ARBA" id="ARBA00022827"/>
    </source>
</evidence>
<dbReference type="Proteomes" id="UP001186944">
    <property type="component" value="Unassembled WGS sequence"/>
</dbReference>
<dbReference type="AlphaFoldDB" id="A0AA89BTK7"/>
<keyword evidence="5" id="KW-0274">FAD</keyword>
<protein>
    <recommendedName>
        <fullName evidence="7">FAD dependent oxidoreductase domain-containing protein</fullName>
    </recommendedName>
</protein>
<evidence type="ECO:0000259" key="7">
    <source>
        <dbReference type="Pfam" id="PF01266"/>
    </source>
</evidence>
<evidence type="ECO:0000313" key="9">
    <source>
        <dbReference type="Proteomes" id="UP001186944"/>
    </source>
</evidence>
<evidence type="ECO:0000256" key="2">
    <source>
        <dbReference type="ARBA" id="ARBA00004253"/>
    </source>
</evidence>
<evidence type="ECO:0000256" key="6">
    <source>
        <dbReference type="ARBA" id="ARBA00023002"/>
    </source>
</evidence>
<evidence type="ECO:0000256" key="1">
    <source>
        <dbReference type="ARBA" id="ARBA00001974"/>
    </source>
</evidence>
<comment type="cofactor">
    <cofactor evidence="1">
        <name>FAD</name>
        <dbReference type="ChEBI" id="CHEBI:57692"/>
    </cofactor>
</comment>
<keyword evidence="4" id="KW-0285">Flavoprotein</keyword>
<keyword evidence="9" id="KW-1185">Reference proteome</keyword>
<dbReference type="PANTHER" id="PTHR11530:SF11">
    <property type="entry name" value="D-ASPARTATE OXIDASE"/>
    <property type="match status" value="1"/>
</dbReference>
<dbReference type="SUPFAM" id="SSF51971">
    <property type="entry name" value="Nucleotide-binding domain"/>
    <property type="match status" value="1"/>
</dbReference>
<evidence type="ECO:0000313" key="8">
    <source>
        <dbReference type="EMBL" id="KAK3086836.1"/>
    </source>
</evidence>
<dbReference type="Pfam" id="PF01266">
    <property type="entry name" value="DAO"/>
    <property type="match status" value="1"/>
</dbReference>
<comment type="subcellular location">
    <subcellularLocation>
        <location evidence="2">Peroxisome matrix</location>
    </subcellularLocation>
</comment>
<dbReference type="GO" id="GO:0071949">
    <property type="term" value="F:FAD binding"/>
    <property type="evidence" value="ECO:0007669"/>
    <property type="project" value="InterPro"/>
</dbReference>
<accession>A0AA89BTK7</accession>
<dbReference type="EMBL" id="VSWD01000012">
    <property type="protein sequence ID" value="KAK3086836.1"/>
    <property type="molecule type" value="Genomic_DNA"/>
</dbReference>
<comment type="caution">
    <text evidence="8">The sequence shown here is derived from an EMBL/GenBank/DDBJ whole genome shotgun (WGS) entry which is preliminary data.</text>
</comment>
<dbReference type="GO" id="GO:0003884">
    <property type="term" value="F:D-amino-acid oxidase activity"/>
    <property type="evidence" value="ECO:0007669"/>
    <property type="project" value="InterPro"/>
</dbReference>
<dbReference type="InterPro" id="IPR023209">
    <property type="entry name" value="DAO"/>
</dbReference>
<comment type="similarity">
    <text evidence="3">Belongs to the DAMOX/DASOX family.</text>
</comment>
<name>A0AA89BTK7_PINIB</name>
<dbReference type="InterPro" id="IPR006076">
    <property type="entry name" value="FAD-dep_OxRdtase"/>
</dbReference>
<evidence type="ECO:0000256" key="3">
    <source>
        <dbReference type="ARBA" id="ARBA00006730"/>
    </source>
</evidence>
<reference evidence="8" key="1">
    <citation type="submission" date="2019-08" db="EMBL/GenBank/DDBJ databases">
        <title>The improved chromosome-level genome for the pearl oyster Pinctada fucata martensii using PacBio sequencing and Hi-C.</title>
        <authorList>
            <person name="Zheng Z."/>
        </authorList>
    </citation>
    <scope>NUCLEOTIDE SEQUENCE</scope>
    <source>
        <strain evidence="8">ZZ-2019</strain>
        <tissue evidence="8">Adductor muscle</tissue>
    </source>
</reference>